<dbReference type="PANTHER" id="PTHR10543:SF89">
    <property type="entry name" value="CAROTENOID 9,10(9',10')-CLEAVAGE DIOXYGENASE 1"/>
    <property type="match status" value="1"/>
</dbReference>
<evidence type="ECO:0000256" key="5">
    <source>
        <dbReference type="PIRSR" id="PIRSR604294-1"/>
    </source>
</evidence>
<sequence length="494" mass="54453">MQTLSANSAPAYTLKDWQGGYRSQPQEFDYWIEDIEGAIPPELSGTLFRNGPGLLDVKGEAIRHPFDGDGMICAIAFAGGRAYFRNRFVRTAGYVAEQAAGKILYRGVFGTQKPGGWLANVLDLKLKNIANTHVIYWGGKLLALWEAAHPHRLHPQTLETLGLDNLDGLLASGASFAAHPRIDPGGSHGDTRLVNFAVKAGPTSEITVYEFDLAGQVVTQQTQSIPGFAFLHDFALTPNYYLFFQNPVAFNPLPYLLGLRGAAECIKFQAQQPTRILVIPRRGGGAVQRLATDPCFVFHHANAFEQGENLVVDSVCYQSFPQVQPNQTYLDVKFAELPPSQLWRFDLNLATQSVQRQCLDQRSCEFPTLPPTQVGQPYRYLYIAAAHDPQGNAPLQAILKLDLASGDRQIWSAAPRGFVGEPVFVPRPPGISNGKEDDGWLLTLIYDAAHHRSDLVILDAQDLTQGAIARLHLKHHVPYGLHGSFTPEWLGPEP</sequence>
<gene>
    <name evidence="6" type="ORF">DO97_06655</name>
</gene>
<keyword evidence="3" id="KW-0560">Oxidoreductase</keyword>
<dbReference type="GO" id="GO:0046872">
    <property type="term" value="F:metal ion binding"/>
    <property type="evidence" value="ECO:0007669"/>
    <property type="project" value="UniProtKB-KW"/>
</dbReference>
<feature type="binding site" evidence="5">
    <location>
        <position position="179"/>
    </location>
    <ligand>
        <name>Fe cation</name>
        <dbReference type="ChEBI" id="CHEBI:24875"/>
        <note>catalytic</note>
    </ligand>
</feature>
<proteinExistence type="inferred from homology"/>
<dbReference type="GO" id="GO:0016121">
    <property type="term" value="P:carotene catabolic process"/>
    <property type="evidence" value="ECO:0007669"/>
    <property type="project" value="TreeGrafter"/>
</dbReference>
<dbReference type="PANTHER" id="PTHR10543">
    <property type="entry name" value="BETA-CAROTENE DIOXYGENASE"/>
    <property type="match status" value="1"/>
</dbReference>
<dbReference type="OrthoDB" id="6636843at2"/>
<dbReference type="Pfam" id="PF03055">
    <property type="entry name" value="RPE65"/>
    <property type="match status" value="1"/>
</dbReference>
<organism evidence="6 7">
    <name type="scientific">Neosynechococcus sphagnicola sy1</name>
    <dbReference type="NCBI Taxonomy" id="1497020"/>
    <lineage>
        <taxon>Bacteria</taxon>
        <taxon>Bacillati</taxon>
        <taxon>Cyanobacteriota</taxon>
        <taxon>Cyanophyceae</taxon>
        <taxon>Neosynechococcales</taxon>
        <taxon>Neosynechococcaceae</taxon>
        <taxon>Neosynechococcus</taxon>
    </lineage>
</organism>
<evidence type="ECO:0000313" key="6">
    <source>
        <dbReference type="EMBL" id="KGF72694.1"/>
    </source>
</evidence>
<comment type="similarity">
    <text evidence="1">Belongs to the carotenoid oxygenase family.</text>
</comment>
<dbReference type="Proteomes" id="UP000030170">
    <property type="component" value="Unassembled WGS sequence"/>
</dbReference>
<dbReference type="AlphaFoldDB" id="A0A098TK64"/>
<reference evidence="6 7" key="1">
    <citation type="journal article" date="2014" name="Mol. Ecol.">
        <title>Evolution of Synechococcus.</title>
        <authorList>
            <person name="Dvorak P."/>
            <person name="Casamatta D."/>
            <person name="Hasler P."/>
            <person name="Poulickova A."/>
            <person name="Ondrej V."/>
            <person name="Sanges R."/>
        </authorList>
    </citation>
    <scope>NUCLEOTIDE SEQUENCE [LARGE SCALE GENOMIC DNA]</scope>
    <source>
        <strain evidence="6 7">CAUP A 1101</strain>
    </source>
</reference>
<dbReference type="GO" id="GO:0010436">
    <property type="term" value="F:carotenoid dioxygenase activity"/>
    <property type="evidence" value="ECO:0007669"/>
    <property type="project" value="TreeGrafter"/>
</dbReference>
<evidence type="ECO:0000313" key="7">
    <source>
        <dbReference type="Proteomes" id="UP000030170"/>
    </source>
</evidence>
<evidence type="ECO:0000256" key="4">
    <source>
        <dbReference type="ARBA" id="ARBA00023004"/>
    </source>
</evidence>
<feature type="binding site" evidence="5">
    <location>
        <position position="482"/>
    </location>
    <ligand>
        <name>Fe cation</name>
        <dbReference type="ChEBI" id="CHEBI:24875"/>
        <note>catalytic</note>
    </ligand>
</feature>
<feature type="binding site" evidence="5">
    <location>
        <position position="299"/>
    </location>
    <ligand>
        <name>Fe cation</name>
        <dbReference type="ChEBI" id="CHEBI:24875"/>
        <note>catalytic</note>
    </ligand>
</feature>
<dbReference type="STRING" id="1497020.DO97_06655"/>
<keyword evidence="4 5" id="KW-0408">Iron</keyword>
<name>A0A098TK64_9CYAN</name>
<keyword evidence="7" id="KW-1185">Reference proteome</keyword>
<evidence type="ECO:0000256" key="2">
    <source>
        <dbReference type="ARBA" id="ARBA00022723"/>
    </source>
</evidence>
<accession>A0A098TK64</accession>
<keyword evidence="2 5" id="KW-0479">Metal-binding</keyword>
<comment type="cofactor">
    <cofactor evidence="5">
        <name>Fe(2+)</name>
        <dbReference type="ChEBI" id="CHEBI:29033"/>
    </cofactor>
    <text evidence="5">Binds 1 Fe(2+) ion per subunit.</text>
</comment>
<comment type="caution">
    <text evidence="6">The sequence shown here is derived from an EMBL/GenBank/DDBJ whole genome shotgun (WGS) entry which is preliminary data.</text>
</comment>
<evidence type="ECO:0000256" key="3">
    <source>
        <dbReference type="ARBA" id="ARBA00023002"/>
    </source>
</evidence>
<dbReference type="RefSeq" id="WP_036533129.1">
    <property type="nucleotide sequence ID" value="NZ_JJML01000020.1"/>
</dbReference>
<dbReference type="InterPro" id="IPR004294">
    <property type="entry name" value="Carotenoid_Oase"/>
</dbReference>
<dbReference type="EMBL" id="JJML01000020">
    <property type="protein sequence ID" value="KGF72694.1"/>
    <property type="molecule type" value="Genomic_DNA"/>
</dbReference>
<evidence type="ECO:0000256" key="1">
    <source>
        <dbReference type="ARBA" id="ARBA00006787"/>
    </source>
</evidence>
<feature type="binding site" evidence="5">
    <location>
        <position position="232"/>
    </location>
    <ligand>
        <name>Fe cation</name>
        <dbReference type="ChEBI" id="CHEBI:24875"/>
        <note>catalytic</note>
    </ligand>
</feature>
<protein>
    <submittedName>
        <fullName evidence="6">Apocarotenoid-15,15'-oxygenase</fullName>
    </submittedName>
</protein>